<keyword evidence="1" id="KW-0472">Membrane</keyword>
<keyword evidence="1" id="KW-0812">Transmembrane</keyword>
<feature type="transmembrane region" description="Helical" evidence="1">
    <location>
        <begin position="197"/>
        <end position="218"/>
    </location>
</feature>
<evidence type="ECO:0000313" key="2">
    <source>
        <dbReference type="EMBL" id="MBC8334767.1"/>
    </source>
</evidence>
<feature type="transmembrane region" description="Helical" evidence="1">
    <location>
        <begin position="251"/>
        <end position="269"/>
    </location>
</feature>
<accession>A0A8J6TIX0</accession>
<dbReference type="Proteomes" id="UP000614469">
    <property type="component" value="Unassembled WGS sequence"/>
</dbReference>
<feature type="transmembrane region" description="Helical" evidence="1">
    <location>
        <begin position="109"/>
        <end position="127"/>
    </location>
</feature>
<proteinExistence type="predicted"/>
<comment type="caution">
    <text evidence="2">The sequence shown here is derived from an EMBL/GenBank/DDBJ whole genome shotgun (WGS) entry which is preliminary data.</text>
</comment>
<dbReference type="Pfam" id="PF18900">
    <property type="entry name" value="DUF5656"/>
    <property type="match status" value="1"/>
</dbReference>
<sequence>MNTNRYLPDTNRVSVLTAIVLLAFALTRLISTTAYTVGFQAFGRVIRFDLDLRLLIIILASGLTASGMDWLLRSHPMLAGKRTIEHWFVPMLTSLVLGVPFYLLPDGPLWWVAFGAGSILLVLVFWAEYVVASPGDTSYPLAMVVLIVISFALYLILALALRNANIRLFLQAPALFIATFFVCLRTLHLRLGGRRELAWSAGIALIGIQLAAGLHYWAISPVRYGMFLLGLLYALVSLTASLLEGISLRRAVFEPSVMLILVWSAGIWFG</sequence>
<name>A0A8J6TIX0_9CHLR</name>
<dbReference type="EMBL" id="JACNJN010000079">
    <property type="protein sequence ID" value="MBC8334767.1"/>
    <property type="molecule type" value="Genomic_DNA"/>
</dbReference>
<reference evidence="2 3" key="1">
    <citation type="submission" date="2020-08" db="EMBL/GenBank/DDBJ databases">
        <title>Bridging the membrane lipid divide: bacteria of the FCB group superphylum have the potential to synthesize archaeal ether lipids.</title>
        <authorList>
            <person name="Villanueva L."/>
            <person name="Von Meijenfeldt F.A.B."/>
            <person name="Westbye A.B."/>
            <person name="Yadav S."/>
            <person name="Hopmans E.C."/>
            <person name="Dutilh B.E."/>
            <person name="Sinninghe Damste J.S."/>
        </authorList>
    </citation>
    <scope>NUCLEOTIDE SEQUENCE [LARGE SCALE GENOMIC DNA]</scope>
    <source>
        <strain evidence="2">NIOZ-UU36</strain>
    </source>
</reference>
<protein>
    <submittedName>
        <fullName evidence="2">Uncharacterized protein</fullName>
    </submittedName>
</protein>
<organism evidence="2 3">
    <name type="scientific">Candidatus Desulfolinea nitratireducens</name>
    <dbReference type="NCBI Taxonomy" id="2841698"/>
    <lineage>
        <taxon>Bacteria</taxon>
        <taxon>Bacillati</taxon>
        <taxon>Chloroflexota</taxon>
        <taxon>Anaerolineae</taxon>
        <taxon>Anaerolineales</taxon>
        <taxon>Anaerolineales incertae sedis</taxon>
        <taxon>Candidatus Desulfolinea</taxon>
    </lineage>
</organism>
<feature type="transmembrane region" description="Helical" evidence="1">
    <location>
        <begin position="224"/>
        <end position="244"/>
    </location>
</feature>
<gene>
    <name evidence="2" type="ORF">H8E29_05845</name>
</gene>
<evidence type="ECO:0000256" key="1">
    <source>
        <dbReference type="SAM" id="Phobius"/>
    </source>
</evidence>
<feature type="transmembrane region" description="Helical" evidence="1">
    <location>
        <begin position="166"/>
        <end position="185"/>
    </location>
</feature>
<evidence type="ECO:0000313" key="3">
    <source>
        <dbReference type="Proteomes" id="UP000614469"/>
    </source>
</evidence>
<feature type="transmembrane region" description="Helical" evidence="1">
    <location>
        <begin position="139"/>
        <end position="160"/>
    </location>
</feature>
<dbReference type="InterPro" id="IPR043715">
    <property type="entry name" value="DUF5656"/>
</dbReference>
<dbReference type="AlphaFoldDB" id="A0A8J6TIX0"/>
<keyword evidence="1" id="KW-1133">Transmembrane helix</keyword>
<feature type="transmembrane region" description="Helical" evidence="1">
    <location>
        <begin position="52"/>
        <end position="72"/>
    </location>
</feature>
<feature type="transmembrane region" description="Helical" evidence="1">
    <location>
        <begin position="84"/>
        <end position="103"/>
    </location>
</feature>